<dbReference type="Proteomes" id="UP000887565">
    <property type="component" value="Unplaced"/>
</dbReference>
<name>A0A915JFH6_ROMCU</name>
<sequence>MISRDLIEKEKCAGSEDAVSQRLRGLNDQWELLVSKTTEKSYRLKEANKQQSFMAAVKDLEFWLGEIETLLSSDDYGKVLASVQNLQKKHQLLEADILAHEDRVKDMNNQANILLQSDQFDRPAIEERCKAINLRYDKVKEMAAKRRNKLSDAQTLHQFLRDIDDEEAWIK</sequence>
<dbReference type="WBParaSite" id="nRc.2.0.1.t25246-RA">
    <property type="protein sequence ID" value="nRc.2.0.1.t25246-RA"/>
    <property type="gene ID" value="nRc.2.0.1.g25246"/>
</dbReference>
<evidence type="ECO:0000313" key="4">
    <source>
        <dbReference type="WBParaSite" id="nRc.2.0.1.t25246-RA"/>
    </source>
</evidence>
<dbReference type="Gene3D" id="1.20.58.60">
    <property type="match status" value="2"/>
</dbReference>
<dbReference type="SMART" id="SM00150">
    <property type="entry name" value="SPEC"/>
    <property type="match status" value="1"/>
</dbReference>
<dbReference type="CDD" id="cd00176">
    <property type="entry name" value="SPEC"/>
    <property type="match status" value="1"/>
</dbReference>
<dbReference type="InterPro" id="IPR002017">
    <property type="entry name" value="Spectrin_repeat"/>
</dbReference>
<dbReference type="PANTHER" id="PTHR11915">
    <property type="entry name" value="SPECTRIN/FILAMIN RELATED CYTOSKELETAL PROTEIN"/>
    <property type="match status" value="1"/>
</dbReference>
<keyword evidence="3" id="KW-1185">Reference proteome</keyword>
<keyword evidence="1" id="KW-0677">Repeat</keyword>
<evidence type="ECO:0000256" key="1">
    <source>
        <dbReference type="ARBA" id="ARBA00022737"/>
    </source>
</evidence>
<accession>A0A915JFH6</accession>
<evidence type="ECO:0000256" key="2">
    <source>
        <dbReference type="SAM" id="Coils"/>
    </source>
</evidence>
<dbReference type="InterPro" id="IPR018159">
    <property type="entry name" value="Spectrin/alpha-actinin"/>
</dbReference>
<organism evidence="3 4">
    <name type="scientific">Romanomermis culicivorax</name>
    <name type="common">Nematode worm</name>
    <dbReference type="NCBI Taxonomy" id="13658"/>
    <lineage>
        <taxon>Eukaryota</taxon>
        <taxon>Metazoa</taxon>
        <taxon>Ecdysozoa</taxon>
        <taxon>Nematoda</taxon>
        <taxon>Enoplea</taxon>
        <taxon>Dorylaimia</taxon>
        <taxon>Mermithida</taxon>
        <taxon>Mermithoidea</taxon>
        <taxon>Mermithidae</taxon>
        <taxon>Romanomermis</taxon>
    </lineage>
</organism>
<evidence type="ECO:0000313" key="3">
    <source>
        <dbReference type="Proteomes" id="UP000887565"/>
    </source>
</evidence>
<reference evidence="4" key="1">
    <citation type="submission" date="2022-11" db="UniProtKB">
        <authorList>
            <consortium name="WormBaseParasite"/>
        </authorList>
    </citation>
    <scope>IDENTIFICATION</scope>
</reference>
<dbReference type="FunFam" id="1.20.58.60:FF:000017">
    <property type="entry name" value="Spectrin alpha chain, non-erythrocytic 1"/>
    <property type="match status" value="1"/>
</dbReference>
<dbReference type="OMA" id="EKCAGSE"/>
<dbReference type="SUPFAM" id="SSF46966">
    <property type="entry name" value="Spectrin repeat"/>
    <property type="match status" value="1"/>
</dbReference>
<dbReference type="Pfam" id="PF00435">
    <property type="entry name" value="Spectrin"/>
    <property type="match status" value="1"/>
</dbReference>
<feature type="coiled-coil region" evidence="2">
    <location>
        <begin position="83"/>
        <end position="110"/>
    </location>
</feature>
<proteinExistence type="predicted"/>
<protein>
    <submittedName>
        <fullName evidence="4">Uncharacterized protein</fullName>
    </submittedName>
</protein>
<dbReference type="AlphaFoldDB" id="A0A915JFH6"/>
<keyword evidence="2" id="KW-0175">Coiled coil</keyword>